<evidence type="ECO:0000313" key="3">
    <source>
        <dbReference type="Proteomes" id="UP001470230"/>
    </source>
</evidence>
<feature type="coiled-coil region" evidence="1">
    <location>
        <begin position="134"/>
        <end position="161"/>
    </location>
</feature>
<proteinExistence type="predicted"/>
<dbReference type="EMBL" id="JAPFFF010000001">
    <property type="protein sequence ID" value="KAK8899559.1"/>
    <property type="molecule type" value="Genomic_DNA"/>
</dbReference>
<evidence type="ECO:0000313" key="2">
    <source>
        <dbReference type="EMBL" id="KAK8899559.1"/>
    </source>
</evidence>
<name>A0ABR2L869_9EUKA</name>
<keyword evidence="1" id="KW-0175">Coiled coil</keyword>
<accession>A0ABR2L869</accession>
<gene>
    <name evidence="2" type="ORF">M9Y10_001875</name>
</gene>
<sequence length="179" mass="21267">MSQNILNQKESIIDIRTLFQNQSRKSLNPSVSLPENHLKKPANSNNEIELMKFDANNPFYAQIFRYRYDSLTYEREKERDSMLNTRSSNFLVTHYPSYGMFRIAEELAKEKIFFNDFDHFEQKKDSDDLDSLNMIRLNQTIDILNSVLKESEEKSNNIKSQYSQFVNIQRNCKERVSKT</sequence>
<evidence type="ECO:0000256" key="1">
    <source>
        <dbReference type="SAM" id="Coils"/>
    </source>
</evidence>
<dbReference type="Proteomes" id="UP001470230">
    <property type="component" value="Unassembled WGS sequence"/>
</dbReference>
<protein>
    <submittedName>
        <fullName evidence="2">Uncharacterized protein</fullName>
    </submittedName>
</protein>
<organism evidence="2 3">
    <name type="scientific">Tritrichomonas musculus</name>
    <dbReference type="NCBI Taxonomy" id="1915356"/>
    <lineage>
        <taxon>Eukaryota</taxon>
        <taxon>Metamonada</taxon>
        <taxon>Parabasalia</taxon>
        <taxon>Tritrichomonadida</taxon>
        <taxon>Tritrichomonadidae</taxon>
        <taxon>Tritrichomonas</taxon>
    </lineage>
</organism>
<reference evidence="2 3" key="1">
    <citation type="submission" date="2024-04" db="EMBL/GenBank/DDBJ databases">
        <title>Tritrichomonas musculus Genome.</title>
        <authorList>
            <person name="Alves-Ferreira E."/>
            <person name="Grigg M."/>
            <person name="Lorenzi H."/>
            <person name="Galac M."/>
        </authorList>
    </citation>
    <scope>NUCLEOTIDE SEQUENCE [LARGE SCALE GENOMIC DNA]</scope>
    <source>
        <strain evidence="2 3">EAF2021</strain>
    </source>
</reference>
<keyword evidence="3" id="KW-1185">Reference proteome</keyword>
<comment type="caution">
    <text evidence="2">The sequence shown here is derived from an EMBL/GenBank/DDBJ whole genome shotgun (WGS) entry which is preliminary data.</text>
</comment>